<sequence length="420" mass="47045">MIREGKKQDIQLADLQDLVRRHWHRGILLLRSDWDEAGEDYKRFVEILVTRRATLPEQIADDEENQDSVFVARVGPARPLHIELGISTQDNNPFRWLVNGIGYAPHMAIMGQAGSGKTRTMLSSLRQLHHQSGAPIILLDLGKGDLANNTELVRDLGATVLNVPEMPIPLDMFYSSNRADSQASDLVLGFRDSFKRVMQSKPGAKQLDHFRAALKPLFAQSSQITLEQIREQLRRYYETQGLGTDSIIATANDLTERQLFVPEQSPAQFFSQSWIITFGSARETVRNLAAFILLDALNVWLRNSGEAARDEAGHRALRLILAIDEARPVLSAQHPALSDNIRLHRAKGLMVMLASQSPDDYDGAADDYLENIGLPVCFKTNAQSTRVLQSMFRSRVNFSALAAGHCLTVHEQRSLEVKAF</sequence>
<dbReference type="STRING" id="61595.SAMN05421644_11819"/>
<dbReference type="SUPFAM" id="SSF52540">
    <property type="entry name" value="P-loop containing nucleoside triphosphate hydrolases"/>
    <property type="match status" value="1"/>
</dbReference>
<dbReference type="AlphaFoldDB" id="A0A1H3FEF4"/>
<proteinExistence type="predicted"/>
<organism evidence="1 2">
    <name type="scientific">Allochromatium warmingii</name>
    <name type="common">Chromatium warmingii</name>
    <dbReference type="NCBI Taxonomy" id="61595"/>
    <lineage>
        <taxon>Bacteria</taxon>
        <taxon>Pseudomonadati</taxon>
        <taxon>Pseudomonadota</taxon>
        <taxon>Gammaproteobacteria</taxon>
        <taxon>Chromatiales</taxon>
        <taxon>Chromatiaceae</taxon>
        <taxon>Allochromatium</taxon>
    </lineage>
</organism>
<evidence type="ECO:0000313" key="2">
    <source>
        <dbReference type="Proteomes" id="UP000198672"/>
    </source>
</evidence>
<gene>
    <name evidence="1" type="ORF">SAMN05421644_11819</name>
</gene>
<accession>A0A1H3FEF4</accession>
<dbReference type="EMBL" id="FNOW01000018">
    <property type="protein sequence ID" value="SDX89346.1"/>
    <property type="molecule type" value="Genomic_DNA"/>
</dbReference>
<dbReference type="RefSeq" id="WP_091333454.1">
    <property type="nucleotide sequence ID" value="NZ_FNOW01000018.1"/>
</dbReference>
<protein>
    <submittedName>
        <fullName evidence="1">Uncharacterized protein</fullName>
    </submittedName>
</protein>
<dbReference type="OrthoDB" id="9182348at2"/>
<dbReference type="PANTHER" id="PTHR30121:SF6">
    <property type="entry name" value="SLR6007 PROTEIN"/>
    <property type="match status" value="1"/>
</dbReference>
<dbReference type="InterPro" id="IPR051162">
    <property type="entry name" value="T4SS_component"/>
</dbReference>
<dbReference type="Gene3D" id="3.40.50.300">
    <property type="entry name" value="P-loop containing nucleotide triphosphate hydrolases"/>
    <property type="match status" value="2"/>
</dbReference>
<name>A0A1H3FEF4_ALLWA</name>
<reference evidence="2" key="1">
    <citation type="submission" date="2016-10" db="EMBL/GenBank/DDBJ databases">
        <authorList>
            <person name="Varghese N."/>
            <person name="Submissions S."/>
        </authorList>
    </citation>
    <scope>NUCLEOTIDE SEQUENCE [LARGE SCALE GENOMIC DNA]</scope>
    <source>
        <strain evidence="2">DSM 173</strain>
    </source>
</reference>
<dbReference type="InterPro" id="IPR027417">
    <property type="entry name" value="P-loop_NTPase"/>
</dbReference>
<dbReference type="Proteomes" id="UP000198672">
    <property type="component" value="Unassembled WGS sequence"/>
</dbReference>
<keyword evidence="2" id="KW-1185">Reference proteome</keyword>
<dbReference type="PANTHER" id="PTHR30121">
    <property type="entry name" value="UNCHARACTERIZED PROTEIN YJGR-RELATED"/>
    <property type="match status" value="1"/>
</dbReference>
<evidence type="ECO:0000313" key="1">
    <source>
        <dbReference type="EMBL" id="SDX89346.1"/>
    </source>
</evidence>